<keyword evidence="4" id="KW-1185">Reference proteome</keyword>
<dbReference type="PANTHER" id="PTHR46609">
    <property type="entry name" value="EXONUCLEASE, PHAGE-TYPE/RECB, C-TERMINAL DOMAIN-CONTAINING PROTEIN"/>
    <property type="match status" value="1"/>
</dbReference>
<dbReference type="InterPro" id="IPR051703">
    <property type="entry name" value="NF-kappa-B_Signaling_Reg"/>
</dbReference>
<evidence type="ECO:0000313" key="2">
    <source>
        <dbReference type="EMBL" id="CAA0097951.1"/>
    </source>
</evidence>
<organism evidence="2 4">
    <name type="scientific">BD1-7 clade bacterium</name>
    <dbReference type="NCBI Taxonomy" id="2029982"/>
    <lineage>
        <taxon>Bacteria</taxon>
        <taxon>Pseudomonadati</taxon>
        <taxon>Pseudomonadota</taxon>
        <taxon>Gammaproteobacteria</taxon>
        <taxon>Cellvibrionales</taxon>
        <taxon>Spongiibacteraceae</taxon>
        <taxon>BD1-7 clade</taxon>
    </lineage>
</organism>
<dbReference type="AlphaFoldDB" id="A0A5S9P3Z7"/>
<dbReference type="SUPFAM" id="SSF52980">
    <property type="entry name" value="Restriction endonuclease-like"/>
    <property type="match status" value="1"/>
</dbReference>
<evidence type="ECO:0000313" key="4">
    <source>
        <dbReference type="Proteomes" id="UP000441399"/>
    </source>
</evidence>
<accession>A0A5S9P3Z7</accession>
<gene>
    <name evidence="3" type="ORF">OPDIPICF_02747</name>
    <name evidence="2" type="ORF">OPDIPICF_04167</name>
</gene>
<dbReference type="Pfam" id="PF09588">
    <property type="entry name" value="YqaJ"/>
    <property type="match status" value="1"/>
</dbReference>
<dbReference type="InterPro" id="IPR017482">
    <property type="entry name" value="Lambda-type_endonuclease"/>
</dbReference>
<protein>
    <recommendedName>
        <fullName evidence="1">YqaJ viral recombinase domain-containing protein</fullName>
    </recommendedName>
</protein>
<feature type="domain" description="YqaJ viral recombinase" evidence="1">
    <location>
        <begin position="26"/>
        <end position="168"/>
    </location>
</feature>
<dbReference type="InterPro" id="IPR011335">
    <property type="entry name" value="Restrct_endonuc-II-like"/>
</dbReference>
<dbReference type="InterPro" id="IPR019080">
    <property type="entry name" value="YqaJ_viral_recombinase"/>
</dbReference>
<dbReference type="PANTHER" id="PTHR46609:SF6">
    <property type="entry name" value="EXONUCLEASE, PHAGE-TYPE_RECB, C-TERMINAL DOMAIN-CONTAINING PROTEIN-RELATED"/>
    <property type="match status" value="1"/>
</dbReference>
<dbReference type="Gene3D" id="3.90.320.10">
    <property type="match status" value="1"/>
</dbReference>
<dbReference type="OrthoDB" id="46225at2"/>
<dbReference type="EMBL" id="CACSIO010000004">
    <property type="protein sequence ID" value="CAA0097951.1"/>
    <property type="molecule type" value="Genomic_DNA"/>
</dbReference>
<sequence length="332" mass="37460">MQLTQIQHRRPAKRLISTKDMPLATWLEIRTQGIGASDAGAAIGINPYLSPLELWMLKTHRINPSAQVESSNGKAPTYWGHVLEPIVAQEYSKQTGNKVRRVNAILQHPDTDKHWMLANLDYAVCSNQDVQILECKTAGEYGAKCWRNGVPTYVRCQVLHQLAVTGKQAADVCVLICGQELQIHRIQRDDAEITDLIEKERAFWRCVETNTPPQTDATDSCDRALKQLYPKDIHTSIDCSNNSDLNTTFDELVAIGNQLKRLKTSEAKLKHELQAAMKDAQKARFSHGLATWKASADKLQLDTETLLNDQPSLMKRYSLTKHGSRRFNIYPS</sequence>
<name>A0A5S9P3Z7_9GAMM</name>
<dbReference type="EMBL" id="CACSIO010000045">
    <property type="protein sequence ID" value="CAA0122997.1"/>
    <property type="molecule type" value="Genomic_DNA"/>
</dbReference>
<evidence type="ECO:0000313" key="3">
    <source>
        <dbReference type="EMBL" id="CAA0122997.1"/>
    </source>
</evidence>
<dbReference type="NCBIfam" id="TIGR03033">
    <property type="entry name" value="phage_rel_nuc"/>
    <property type="match status" value="1"/>
</dbReference>
<reference evidence="2 4" key="1">
    <citation type="submission" date="2019-11" db="EMBL/GenBank/DDBJ databases">
        <authorList>
            <person name="Holert J."/>
        </authorList>
    </citation>
    <scope>NUCLEOTIDE SEQUENCE [LARGE SCALE GENOMIC DNA]</scope>
    <source>
        <strain evidence="2">SB11_3</strain>
    </source>
</reference>
<evidence type="ECO:0000259" key="1">
    <source>
        <dbReference type="Pfam" id="PF09588"/>
    </source>
</evidence>
<dbReference type="Proteomes" id="UP000441399">
    <property type="component" value="Unassembled WGS sequence"/>
</dbReference>
<proteinExistence type="predicted"/>
<dbReference type="InterPro" id="IPR011604">
    <property type="entry name" value="PDDEXK-like_dom_sf"/>
</dbReference>